<accession>A0A6C0LU64</accession>
<protein>
    <submittedName>
        <fullName evidence="1">Uncharacterized protein</fullName>
    </submittedName>
</protein>
<organism evidence="1">
    <name type="scientific">viral metagenome</name>
    <dbReference type="NCBI Taxonomy" id="1070528"/>
    <lineage>
        <taxon>unclassified sequences</taxon>
        <taxon>metagenomes</taxon>
        <taxon>organismal metagenomes</taxon>
    </lineage>
</organism>
<name>A0A6C0LU64_9ZZZZ</name>
<proteinExistence type="predicted"/>
<dbReference type="AlphaFoldDB" id="A0A6C0LU64"/>
<dbReference type="EMBL" id="MN740558">
    <property type="protein sequence ID" value="QHU33548.1"/>
    <property type="molecule type" value="Genomic_DNA"/>
</dbReference>
<reference evidence="1" key="1">
    <citation type="journal article" date="2020" name="Nature">
        <title>Giant virus diversity and host interactions through global metagenomics.</title>
        <authorList>
            <person name="Schulz F."/>
            <person name="Roux S."/>
            <person name="Paez-Espino D."/>
            <person name="Jungbluth S."/>
            <person name="Walsh D.A."/>
            <person name="Denef V.J."/>
            <person name="McMahon K.D."/>
            <person name="Konstantinidis K.T."/>
            <person name="Eloe-Fadrosh E.A."/>
            <person name="Kyrpides N.C."/>
            <person name="Woyke T."/>
        </authorList>
    </citation>
    <scope>NUCLEOTIDE SEQUENCE</scope>
    <source>
        <strain evidence="1">GVMAG-S-1016704-121</strain>
    </source>
</reference>
<evidence type="ECO:0000313" key="1">
    <source>
        <dbReference type="EMBL" id="QHU33548.1"/>
    </source>
</evidence>
<sequence length="158" mass="19061">MVKKIAKQVKGLAKALPDDQIIHKKAIDKHTRKDMEKYAWDVVNKMMTRHSCRYSELLDRRNFPELYKEKIRHIIRTKFNRFLDKNGDFTLHTVDDTNFDFFHSEMKQLYEQWRKDIEADSNIPYTDEQLRVLRKSLCAKLERDIENAHNILVSYNVM</sequence>